<evidence type="ECO:0000256" key="8">
    <source>
        <dbReference type="SAM" id="Phobius"/>
    </source>
</evidence>
<dbReference type="RefSeq" id="XP_022248951.1">
    <property type="nucleotide sequence ID" value="XM_022393243.1"/>
</dbReference>
<evidence type="ECO:0000256" key="6">
    <source>
        <dbReference type="ARBA" id="ARBA00023170"/>
    </source>
</evidence>
<dbReference type="PANTHER" id="PTHR15583">
    <property type="entry name" value="INTERLEUKIN-17 RECEPTOR"/>
    <property type="match status" value="1"/>
</dbReference>
<proteinExistence type="predicted"/>
<evidence type="ECO:0000256" key="7">
    <source>
        <dbReference type="ARBA" id="ARBA00023180"/>
    </source>
</evidence>
<name>A0ABM1SZ94_LIMPO</name>
<sequence length="612" mass="70179">MNQVSPISSLAPHWQNFLPYAFFVLVVMSQTFVVCSSNSDDMCVNDNKTKDCSWMIPGDAENSCVIYPTKRAIDMVSSKSWIVNEPQVVKTQEDAGLEVGLEAYVFETVISNTGLNITLSSTQSDVKGFLILMQQKSSNYTSMRIFDFRNTTVKSKVSLYYDCYVYLTGGGDSSYRLQIRSLPLHRVLDYAITLPNPNTINASSICKWKSFVSVNLGWLLSNKIEIMFQKAPRRFSVDEYEITLRKLNSISEPYSSTVESLKHSRDMLVTFENVASGSYFVTVRPLSTEWKSSCGVARSATLVVPVPDHTFTIKILLFVSTFLLVVFVLLGLFFLRKHLLQPTKRTRINVPRVLLVYSYDCKKHYQVVERFADYLQHKCNVEVLLDERSTKNEDPNNWLLKSVKEVDYIIIIISEGVFHKAERQNMPKMQEMQTQMNRFTPALNLIVNEIPKKMSTNRFVKVYFKYSGSHHIPKILQLNAAGKTYKMVEELNKLICHLHKEQPKISIPLLRVYPRMPGHDLLSSWVGHSLNDAINEMSDYVQKNPDWFTKLLNCSSDVSPNTENNDSCEKTSEKTNDTKTIQTYQLFTPEKHSSKTKFSRLFRKPLVSSELV</sequence>
<evidence type="ECO:0000256" key="1">
    <source>
        <dbReference type="ARBA" id="ARBA00004479"/>
    </source>
</evidence>
<dbReference type="RefSeq" id="XP_022248952.1">
    <property type="nucleotide sequence ID" value="XM_022393244.1"/>
</dbReference>
<reference evidence="11 12" key="1">
    <citation type="submission" date="2025-05" db="UniProtKB">
        <authorList>
            <consortium name="RefSeq"/>
        </authorList>
    </citation>
    <scope>IDENTIFICATION</scope>
    <source>
        <tissue evidence="11 12">Muscle</tissue>
    </source>
</reference>
<evidence type="ECO:0000256" key="3">
    <source>
        <dbReference type="ARBA" id="ARBA00022729"/>
    </source>
</evidence>
<dbReference type="PANTHER" id="PTHR15583:SF7">
    <property type="entry name" value="INTERLEUKIN CYTOKINE RECEPTOR-RELATED PROTEIN 2"/>
    <property type="match status" value="1"/>
</dbReference>
<evidence type="ECO:0000256" key="2">
    <source>
        <dbReference type="ARBA" id="ARBA00022692"/>
    </source>
</evidence>
<dbReference type="InterPro" id="IPR013568">
    <property type="entry name" value="SEFIR_dom"/>
</dbReference>
<dbReference type="PROSITE" id="PS51534">
    <property type="entry name" value="SEFIR"/>
    <property type="match status" value="1"/>
</dbReference>
<dbReference type="InterPro" id="IPR039465">
    <property type="entry name" value="IL-17_rcpt-like"/>
</dbReference>
<feature type="transmembrane region" description="Helical" evidence="8">
    <location>
        <begin position="315"/>
        <end position="335"/>
    </location>
</feature>
<protein>
    <submittedName>
        <fullName evidence="11 12">Uncharacterized protein LOC106465367</fullName>
    </submittedName>
</protein>
<keyword evidence="5 8" id="KW-0472">Membrane</keyword>
<dbReference type="GeneID" id="106465367"/>
<evidence type="ECO:0000256" key="4">
    <source>
        <dbReference type="ARBA" id="ARBA00022989"/>
    </source>
</evidence>
<accession>A0ABM1SZ94</accession>
<keyword evidence="3" id="KW-0732">Signal</keyword>
<evidence type="ECO:0000259" key="9">
    <source>
        <dbReference type="PROSITE" id="PS51534"/>
    </source>
</evidence>
<dbReference type="RefSeq" id="XP_013781043.1">
    <property type="nucleotide sequence ID" value="XM_013925589.2"/>
</dbReference>
<evidence type="ECO:0000313" key="10">
    <source>
        <dbReference type="Proteomes" id="UP000694941"/>
    </source>
</evidence>
<keyword evidence="6" id="KW-0675">Receptor</keyword>
<evidence type="ECO:0000256" key="5">
    <source>
        <dbReference type="ARBA" id="ARBA00023136"/>
    </source>
</evidence>
<dbReference type="Proteomes" id="UP000694941">
    <property type="component" value="Unplaced"/>
</dbReference>
<keyword evidence="7" id="KW-0325">Glycoprotein</keyword>
<feature type="domain" description="SEFIR" evidence="9">
    <location>
        <begin position="350"/>
        <end position="496"/>
    </location>
</feature>
<comment type="subcellular location">
    <subcellularLocation>
        <location evidence="1">Membrane</location>
        <topology evidence="1">Single-pass type I membrane protein</topology>
    </subcellularLocation>
</comment>
<keyword evidence="10" id="KW-1185">Reference proteome</keyword>
<dbReference type="Pfam" id="PF08357">
    <property type="entry name" value="SEFIR"/>
    <property type="match status" value="1"/>
</dbReference>
<organism evidence="10 12">
    <name type="scientific">Limulus polyphemus</name>
    <name type="common">Atlantic horseshoe crab</name>
    <dbReference type="NCBI Taxonomy" id="6850"/>
    <lineage>
        <taxon>Eukaryota</taxon>
        <taxon>Metazoa</taxon>
        <taxon>Ecdysozoa</taxon>
        <taxon>Arthropoda</taxon>
        <taxon>Chelicerata</taxon>
        <taxon>Merostomata</taxon>
        <taxon>Xiphosura</taxon>
        <taxon>Limulidae</taxon>
        <taxon>Limulus</taxon>
    </lineage>
</organism>
<evidence type="ECO:0000313" key="11">
    <source>
        <dbReference type="RefSeq" id="XP_013781043.1"/>
    </source>
</evidence>
<dbReference type="RefSeq" id="XP_022248950.1">
    <property type="nucleotide sequence ID" value="XM_022393242.1"/>
</dbReference>
<dbReference type="Gene3D" id="3.40.50.11530">
    <property type="match status" value="1"/>
</dbReference>
<keyword evidence="4 8" id="KW-1133">Transmembrane helix</keyword>
<gene>
    <name evidence="11 12 13 14" type="primary">LOC106465367</name>
</gene>
<evidence type="ECO:0000313" key="14">
    <source>
        <dbReference type="RefSeq" id="XP_022248952.1"/>
    </source>
</evidence>
<evidence type="ECO:0000313" key="12">
    <source>
        <dbReference type="RefSeq" id="XP_022248950.1"/>
    </source>
</evidence>
<dbReference type="Pfam" id="PF23608">
    <property type="entry name" value="Ig_ILCR1"/>
    <property type="match status" value="1"/>
</dbReference>
<keyword evidence="2 8" id="KW-0812">Transmembrane</keyword>
<dbReference type="InterPro" id="IPR057066">
    <property type="entry name" value="Ig_ILCR1"/>
</dbReference>
<evidence type="ECO:0000313" key="13">
    <source>
        <dbReference type="RefSeq" id="XP_022248951.1"/>
    </source>
</evidence>